<dbReference type="Proteomes" id="UP000193144">
    <property type="component" value="Unassembled WGS sequence"/>
</dbReference>
<reference evidence="3 4" key="1">
    <citation type="submission" date="2016-07" db="EMBL/GenBank/DDBJ databases">
        <title>Pervasive Adenine N6-methylation of Active Genes in Fungi.</title>
        <authorList>
            <consortium name="DOE Joint Genome Institute"/>
            <person name="Mondo S.J."/>
            <person name="Dannebaum R.O."/>
            <person name="Kuo R.C."/>
            <person name="Labutti K."/>
            <person name="Haridas S."/>
            <person name="Kuo A."/>
            <person name="Salamov A."/>
            <person name="Ahrendt S.R."/>
            <person name="Lipzen A."/>
            <person name="Sullivan W."/>
            <person name="Andreopoulos W.B."/>
            <person name="Clum A."/>
            <person name="Lindquist E."/>
            <person name="Daum C."/>
            <person name="Ramamoorthy G.K."/>
            <person name="Gryganskyi A."/>
            <person name="Culley D."/>
            <person name="Magnuson J.K."/>
            <person name="James T.Y."/>
            <person name="O'Malley M.A."/>
            <person name="Stajich J.E."/>
            <person name="Spatafora J.W."/>
            <person name="Visel A."/>
            <person name="Grigoriev I.V."/>
        </authorList>
    </citation>
    <scope>NUCLEOTIDE SEQUENCE [LARGE SCALE GENOMIC DNA]</scope>
    <source>
        <strain evidence="3 4">CBS 115471</strain>
    </source>
</reference>
<comment type="caution">
    <text evidence="3">The sequence shown here is derived from an EMBL/GenBank/DDBJ whole genome shotgun (WGS) entry which is preliminary data.</text>
</comment>
<feature type="compositionally biased region" description="Basic and acidic residues" evidence="1">
    <location>
        <begin position="76"/>
        <end position="90"/>
    </location>
</feature>
<proteinExistence type="predicted"/>
<evidence type="ECO:0000313" key="4">
    <source>
        <dbReference type="Proteomes" id="UP000193144"/>
    </source>
</evidence>
<feature type="compositionally biased region" description="Basic and acidic residues" evidence="1">
    <location>
        <begin position="128"/>
        <end position="137"/>
    </location>
</feature>
<name>A0A1Y1ZIA5_9PLEO</name>
<dbReference type="InterPro" id="IPR027911">
    <property type="entry name" value="DUF4604"/>
</dbReference>
<protein>
    <recommendedName>
        <fullName evidence="2">DUF4604 domain-containing protein</fullName>
    </recommendedName>
</protein>
<organism evidence="3 4">
    <name type="scientific">Clohesyomyces aquaticus</name>
    <dbReference type="NCBI Taxonomy" id="1231657"/>
    <lineage>
        <taxon>Eukaryota</taxon>
        <taxon>Fungi</taxon>
        <taxon>Dikarya</taxon>
        <taxon>Ascomycota</taxon>
        <taxon>Pezizomycotina</taxon>
        <taxon>Dothideomycetes</taxon>
        <taxon>Pleosporomycetidae</taxon>
        <taxon>Pleosporales</taxon>
        <taxon>Lindgomycetaceae</taxon>
        <taxon>Clohesyomyces</taxon>
    </lineage>
</organism>
<dbReference type="AlphaFoldDB" id="A0A1Y1ZIA5"/>
<feature type="domain" description="DUF4604" evidence="2">
    <location>
        <begin position="7"/>
        <end position="156"/>
    </location>
</feature>
<sequence length="158" mass="17501">MSNFKSKDLEYDAGEPAFLRRLRGQIAGDGSIRHDAPIARNKRMKQDDEDDAPTYVLEDSNQSLSKEEYEAMVSGKDPENPSAEIEKAPKPDQNVGTEKPKDRIVEAGQGVRKRKAVKVGAEGQDEDALSKVKDSKVTKKPKKKAKKVKLSFGDQEEG</sequence>
<accession>A0A1Y1ZIA5</accession>
<dbReference type="EMBL" id="MCFA01000079">
    <property type="protein sequence ID" value="ORY09971.1"/>
    <property type="molecule type" value="Genomic_DNA"/>
</dbReference>
<dbReference type="OrthoDB" id="5388322at2759"/>
<evidence type="ECO:0000256" key="1">
    <source>
        <dbReference type="SAM" id="MobiDB-lite"/>
    </source>
</evidence>
<feature type="region of interest" description="Disordered" evidence="1">
    <location>
        <begin position="25"/>
        <end position="158"/>
    </location>
</feature>
<feature type="compositionally biased region" description="Basic residues" evidence="1">
    <location>
        <begin position="138"/>
        <end position="149"/>
    </location>
</feature>
<evidence type="ECO:0000313" key="3">
    <source>
        <dbReference type="EMBL" id="ORY09971.1"/>
    </source>
</evidence>
<evidence type="ECO:0000259" key="2">
    <source>
        <dbReference type="Pfam" id="PF15377"/>
    </source>
</evidence>
<dbReference type="Pfam" id="PF15377">
    <property type="entry name" value="DUF4604"/>
    <property type="match status" value="1"/>
</dbReference>
<gene>
    <name evidence="3" type="ORF">BCR34DRAFT_588925</name>
</gene>
<keyword evidence="4" id="KW-1185">Reference proteome</keyword>